<dbReference type="AlphaFoldDB" id="A0A1Y2JSQ8"/>
<evidence type="ECO:0000313" key="2">
    <source>
        <dbReference type="Proteomes" id="UP000193335"/>
    </source>
</evidence>
<dbReference type="EMBL" id="NAFL01000229">
    <property type="protein sequence ID" value="OSJ34637.1"/>
    <property type="molecule type" value="Genomic_DNA"/>
</dbReference>
<organism evidence="1 2">
    <name type="scientific">Bradyrhizobium japonicum</name>
    <dbReference type="NCBI Taxonomy" id="375"/>
    <lineage>
        <taxon>Bacteria</taxon>
        <taxon>Pseudomonadati</taxon>
        <taxon>Pseudomonadota</taxon>
        <taxon>Alphaproteobacteria</taxon>
        <taxon>Hyphomicrobiales</taxon>
        <taxon>Nitrobacteraceae</taxon>
        <taxon>Bradyrhizobium</taxon>
    </lineage>
</organism>
<evidence type="ECO:0000313" key="1">
    <source>
        <dbReference type="EMBL" id="OSJ34637.1"/>
    </source>
</evidence>
<protein>
    <submittedName>
        <fullName evidence="1">Uncharacterized protein</fullName>
    </submittedName>
</protein>
<gene>
    <name evidence="1" type="ORF">BSZ19_11420</name>
</gene>
<reference evidence="1 2" key="1">
    <citation type="submission" date="2017-03" db="EMBL/GenBank/DDBJ databases">
        <title>Whole genome sequences of fourteen strains of Bradyrhizobium canariense and one strain of Bradyrhizobium japonicum isolated from Lupinus (Papilionoideae: Genisteae) species in Algeria.</title>
        <authorList>
            <person name="Crovadore J."/>
            <person name="Chekireb D."/>
            <person name="Brachmann A."/>
            <person name="Chablais R."/>
            <person name="Cochard B."/>
            <person name="Lefort F."/>
        </authorList>
    </citation>
    <scope>NUCLEOTIDE SEQUENCE [LARGE SCALE GENOMIC DNA]</scope>
    <source>
        <strain evidence="1 2">UBMA197</strain>
    </source>
</reference>
<comment type="caution">
    <text evidence="1">The sequence shown here is derived from an EMBL/GenBank/DDBJ whole genome shotgun (WGS) entry which is preliminary data.</text>
</comment>
<sequence>MIRPVLAFVLCSALELIGPSTGAVADTRRYACTITAADREPVGVRNERVILSVQYGCRIAGGLLSDAEITAVSVSEWGADKGSYLASLEFHRALEGVAIGQLSEATGFSIMEGEQGIAVATSGTTVFKFASGSLAALSGKTLKFTTKPTGLRSFELDFTDWPESLLRR</sequence>
<dbReference type="Proteomes" id="UP000193335">
    <property type="component" value="Unassembled WGS sequence"/>
</dbReference>
<name>A0A1Y2JSQ8_BRAJP</name>
<accession>A0A1Y2JSQ8</accession>
<proteinExistence type="predicted"/>